<feature type="region of interest" description="Disordered" evidence="1">
    <location>
        <begin position="52"/>
        <end position="77"/>
    </location>
</feature>
<evidence type="ECO:0000313" key="2">
    <source>
        <dbReference type="EMBL" id="KAF4647684.1"/>
    </source>
</evidence>
<sequence>QAMASCAVPATSIATPRARPRILPGLVLLMTSMILQRRRNSTPKLLRADYESKKTGPLPTTTTTYNTTGSEVDNMPHWGRVTDECADDEGTTTKTAVWTTSTTTTTEAALVACDRSPLTLWPH</sequence>
<accession>A0A7J6KL41</accession>
<feature type="non-terminal residue" evidence="2">
    <location>
        <position position="1"/>
    </location>
</feature>
<dbReference type="AlphaFoldDB" id="A0A7J6KL41"/>
<evidence type="ECO:0000313" key="3">
    <source>
        <dbReference type="Proteomes" id="UP000572268"/>
    </source>
</evidence>
<feature type="non-terminal residue" evidence="2">
    <location>
        <position position="123"/>
    </location>
</feature>
<protein>
    <submittedName>
        <fullName evidence="2">Uncharacterized protein</fullName>
    </submittedName>
</protein>
<organism evidence="2 3">
    <name type="scientific">Perkinsus olseni</name>
    <name type="common">Perkinsus atlanticus</name>
    <dbReference type="NCBI Taxonomy" id="32597"/>
    <lineage>
        <taxon>Eukaryota</taxon>
        <taxon>Sar</taxon>
        <taxon>Alveolata</taxon>
        <taxon>Perkinsozoa</taxon>
        <taxon>Perkinsea</taxon>
        <taxon>Perkinsida</taxon>
        <taxon>Perkinsidae</taxon>
        <taxon>Perkinsus</taxon>
    </lineage>
</organism>
<comment type="caution">
    <text evidence="2">The sequence shown here is derived from an EMBL/GenBank/DDBJ whole genome shotgun (WGS) entry which is preliminary data.</text>
</comment>
<reference evidence="2 3" key="1">
    <citation type="submission" date="2020-04" db="EMBL/GenBank/DDBJ databases">
        <title>Perkinsus olseni comparative genomics.</title>
        <authorList>
            <person name="Bogema D.R."/>
        </authorList>
    </citation>
    <scope>NUCLEOTIDE SEQUENCE [LARGE SCALE GENOMIC DNA]</scope>
    <source>
        <strain evidence="2">ATCC PRA-31</strain>
    </source>
</reference>
<evidence type="ECO:0000256" key="1">
    <source>
        <dbReference type="SAM" id="MobiDB-lite"/>
    </source>
</evidence>
<dbReference type="EMBL" id="JABANN010002436">
    <property type="protein sequence ID" value="KAF4647684.1"/>
    <property type="molecule type" value="Genomic_DNA"/>
</dbReference>
<name>A0A7J6KL41_PEROL</name>
<dbReference type="Proteomes" id="UP000572268">
    <property type="component" value="Unassembled WGS sequence"/>
</dbReference>
<proteinExistence type="predicted"/>
<gene>
    <name evidence="2" type="ORF">FOL46_003904</name>
</gene>